<evidence type="ECO:0000256" key="1">
    <source>
        <dbReference type="ARBA" id="ARBA00022729"/>
    </source>
</evidence>
<sequence length="322" mass="36360">MNLKLLFFLTSLLITSQVKPQDLTSNLILDMAFSNEVTDLTNNSSPILSGFETYTTDRGGNFNCAVTFNGQNNEFIEIPHNNSNSLINGDDFTVSLWFKMNNNIAGDLETLFLKNNVNQSNSFFIGVYDLNTPLINDSGSENIWDNDWNQEVDVVWDNTDWHHLVMVISNNEVKLYRDNILRGQINNNNFNIGNISQNYKIGKNLNGVIDDLKVYRRALNANEVDALYNLSTNCQSLSVSESEISSIKVINISDKIIGLANLSNAIYMGEIYNTTGKSIQKKQNISSRNNLINLTNLPAGIYFLNLKNKVSMQTQNIKFIIR</sequence>
<dbReference type="Gene3D" id="2.60.120.200">
    <property type="match status" value="1"/>
</dbReference>
<keyword evidence="1 2" id="KW-0732">Signal</keyword>
<dbReference type="SUPFAM" id="SSF49899">
    <property type="entry name" value="Concanavalin A-like lectins/glucanases"/>
    <property type="match status" value="1"/>
</dbReference>
<dbReference type="InterPro" id="IPR026444">
    <property type="entry name" value="Secre_tail"/>
</dbReference>
<evidence type="ECO:0000256" key="2">
    <source>
        <dbReference type="SAM" id="SignalP"/>
    </source>
</evidence>
<dbReference type="InterPro" id="IPR013320">
    <property type="entry name" value="ConA-like_dom_sf"/>
</dbReference>
<keyword evidence="4" id="KW-1185">Reference proteome</keyword>
<feature type="chain" id="PRO_5016029907" evidence="2">
    <location>
        <begin position="21"/>
        <end position="322"/>
    </location>
</feature>
<evidence type="ECO:0000313" key="3">
    <source>
        <dbReference type="EMBL" id="PZW38764.1"/>
    </source>
</evidence>
<gene>
    <name evidence="3" type="ORF">LX95_02428</name>
</gene>
<dbReference type="RefSeq" id="WP_111541707.1">
    <property type="nucleotide sequence ID" value="NZ_QKYV01000007.1"/>
</dbReference>
<dbReference type="AlphaFoldDB" id="A0A2W7HW91"/>
<dbReference type="Pfam" id="PF13385">
    <property type="entry name" value="Laminin_G_3"/>
    <property type="match status" value="1"/>
</dbReference>
<dbReference type="EMBL" id="QKYV01000007">
    <property type="protein sequence ID" value="PZW38764.1"/>
    <property type="molecule type" value="Genomic_DNA"/>
</dbReference>
<name>A0A2W7HW91_9FLAO</name>
<accession>A0A2W7HW91</accession>
<dbReference type="Proteomes" id="UP000249542">
    <property type="component" value="Unassembled WGS sequence"/>
</dbReference>
<evidence type="ECO:0000313" key="4">
    <source>
        <dbReference type="Proteomes" id="UP000249542"/>
    </source>
</evidence>
<protein>
    <submittedName>
        <fullName evidence="3">Putative secreted protein (Por secretion system target)</fullName>
    </submittedName>
</protein>
<proteinExistence type="predicted"/>
<reference evidence="3 4" key="1">
    <citation type="submission" date="2018-06" db="EMBL/GenBank/DDBJ databases">
        <title>Genomic Encyclopedia of Archaeal and Bacterial Type Strains, Phase II (KMG-II): from individual species to whole genera.</title>
        <authorList>
            <person name="Goeker M."/>
        </authorList>
    </citation>
    <scope>NUCLEOTIDE SEQUENCE [LARGE SCALE GENOMIC DNA]</scope>
    <source>
        <strain evidence="3 4">DSM 15361</strain>
    </source>
</reference>
<comment type="caution">
    <text evidence="3">The sequence shown here is derived from an EMBL/GenBank/DDBJ whole genome shotgun (WGS) entry which is preliminary data.</text>
</comment>
<dbReference type="NCBIfam" id="TIGR04183">
    <property type="entry name" value="Por_Secre_tail"/>
    <property type="match status" value="1"/>
</dbReference>
<dbReference type="GO" id="GO:0005975">
    <property type="term" value="P:carbohydrate metabolic process"/>
    <property type="evidence" value="ECO:0007669"/>
    <property type="project" value="UniProtKB-ARBA"/>
</dbReference>
<dbReference type="GO" id="GO:0004553">
    <property type="term" value="F:hydrolase activity, hydrolyzing O-glycosyl compounds"/>
    <property type="evidence" value="ECO:0007669"/>
    <property type="project" value="UniProtKB-ARBA"/>
</dbReference>
<organism evidence="3 4">
    <name type="scientific">Mesonia algae</name>
    <dbReference type="NCBI Taxonomy" id="213248"/>
    <lineage>
        <taxon>Bacteria</taxon>
        <taxon>Pseudomonadati</taxon>
        <taxon>Bacteroidota</taxon>
        <taxon>Flavobacteriia</taxon>
        <taxon>Flavobacteriales</taxon>
        <taxon>Flavobacteriaceae</taxon>
        <taxon>Mesonia</taxon>
    </lineage>
</organism>
<feature type="signal peptide" evidence="2">
    <location>
        <begin position="1"/>
        <end position="20"/>
    </location>
</feature>